<dbReference type="Proteomes" id="UP000316292">
    <property type="component" value="Unassembled WGS sequence"/>
</dbReference>
<keyword evidence="1" id="KW-0472">Membrane</keyword>
<protein>
    <submittedName>
        <fullName evidence="2">Uncharacterized protein</fullName>
    </submittedName>
</protein>
<dbReference type="AlphaFoldDB" id="A0A538SBN8"/>
<gene>
    <name evidence="2" type="ORF">E6K71_06670</name>
</gene>
<name>A0A538SBN8_UNCEI</name>
<sequence length="59" mass="6047">MALLHSIRTRPAVAAAVLAALVILVASVVPVSYQRVTGHDVALTLTGKGIGTQELRAVA</sequence>
<keyword evidence="1" id="KW-0812">Transmembrane</keyword>
<proteinExistence type="predicted"/>
<organism evidence="2 3">
    <name type="scientific">Eiseniibacteriota bacterium</name>
    <dbReference type="NCBI Taxonomy" id="2212470"/>
    <lineage>
        <taxon>Bacteria</taxon>
        <taxon>Candidatus Eiseniibacteriota</taxon>
    </lineage>
</organism>
<keyword evidence="1" id="KW-1133">Transmembrane helix</keyword>
<dbReference type="EMBL" id="VBOR01000066">
    <property type="protein sequence ID" value="TMQ48793.1"/>
    <property type="molecule type" value="Genomic_DNA"/>
</dbReference>
<accession>A0A538SBN8</accession>
<reference evidence="2 3" key="1">
    <citation type="journal article" date="2019" name="Nat. Microbiol.">
        <title>Mediterranean grassland soil C-N compound turnover is dependent on rainfall and depth, and is mediated by genomically divergent microorganisms.</title>
        <authorList>
            <person name="Diamond S."/>
            <person name="Andeer P.F."/>
            <person name="Li Z."/>
            <person name="Crits-Christoph A."/>
            <person name="Burstein D."/>
            <person name="Anantharaman K."/>
            <person name="Lane K.R."/>
            <person name="Thomas B.C."/>
            <person name="Pan C."/>
            <person name="Northen T.R."/>
            <person name="Banfield J.F."/>
        </authorList>
    </citation>
    <scope>NUCLEOTIDE SEQUENCE [LARGE SCALE GENOMIC DNA]</scope>
    <source>
        <strain evidence="2">WS_1</strain>
    </source>
</reference>
<comment type="caution">
    <text evidence="2">The sequence shown here is derived from an EMBL/GenBank/DDBJ whole genome shotgun (WGS) entry which is preliminary data.</text>
</comment>
<feature type="transmembrane region" description="Helical" evidence="1">
    <location>
        <begin position="12"/>
        <end position="33"/>
    </location>
</feature>
<evidence type="ECO:0000313" key="2">
    <source>
        <dbReference type="EMBL" id="TMQ48793.1"/>
    </source>
</evidence>
<evidence type="ECO:0000256" key="1">
    <source>
        <dbReference type="SAM" id="Phobius"/>
    </source>
</evidence>
<evidence type="ECO:0000313" key="3">
    <source>
        <dbReference type="Proteomes" id="UP000316292"/>
    </source>
</evidence>